<feature type="region of interest" description="Disordered" evidence="4">
    <location>
        <begin position="19"/>
        <end position="51"/>
    </location>
</feature>
<evidence type="ECO:0000313" key="7">
    <source>
        <dbReference type="Proteomes" id="UP000029665"/>
    </source>
</evidence>
<dbReference type="Pfam" id="PF00400">
    <property type="entry name" value="WD40"/>
    <property type="match status" value="3"/>
</dbReference>
<feature type="domain" description="Nephrocystin 3-like N-terminal" evidence="5">
    <location>
        <begin position="298"/>
        <end position="445"/>
    </location>
</feature>
<dbReference type="Proteomes" id="UP000029665">
    <property type="component" value="Unassembled WGS sequence"/>
</dbReference>
<name>A0A060SM62_PYCCI</name>
<dbReference type="EMBL" id="CCBP010000252">
    <property type="protein sequence ID" value="CDO75276.1"/>
    <property type="molecule type" value="Genomic_DNA"/>
</dbReference>
<organism evidence="6 7">
    <name type="scientific">Pycnoporus cinnabarinus</name>
    <name type="common">Cinnabar-red polypore</name>
    <name type="synonym">Trametes cinnabarina</name>
    <dbReference type="NCBI Taxonomy" id="5643"/>
    <lineage>
        <taxon>Eukaryota</taxon>
        <taxon>Fungi</taxon>
        <taxon>Dikarya</taxon>
        <taxon>Basidiomycota</taxon>
        <taxon>Agaricomycotina</taxon>
        <taxon>Agaricomycetes</taxon>
        <taxon>Polyporales</taxon>
        <taxon>Polyporaceae</taxon>
        <taxon>Trametes</taxon>
    </lineage>
</organism>
<evidence type="ECO:0000313" key="6">
    <source>
        <dbReference type="EMBL" id="CDO75276.1"/>
    </source>
</evidence>
<protein>
    <recommendedName>
        <fullName evidence="5">Nephrocystin 3-like N-terminal domain-containing protein</fullName>
    </recommendedName>
</protein>
<dbReference type="InterPro" id="IPR036322">
    <property type="entry name" value="WD40_repeat_dom_sf"/>
</dbReference>
<dbReference type="InterPro" id="IPR056884">
    <property type="entry name" value="NPHP3-like_N"/>
</dbReference>
<dbReference type="PROSITE" id="PS00678">
    <property type="entry name" value="WD_REPEATS_1"/>
    <property type="match status" value="1"/>
</dbReference>
<dbReference type="InterPro" id="IPR059179">
    <property type="entry name" value="MLKL-like_MCAfunc"/>
</dbReference>
<dbReference type="HOGENOM" id="CLU_000288_6_10_1"/>
<dbReference type="Pfam" id="PF24883">
    <property type="entry name" value="NPHP3_N"/>
    <property type="match status" value="1"/>
</dbReference>
<dbReference type="PANTHER" id="PTHR10039">
    <property type="entry name" value="AMELOGENIN"/>
    <property type="match status" value="1"/>
</dbReference>
<dbReference type="OMA" id="DCIPQAL"/>
<feature type="repeat" description="WD" evidence="3">
    <location>
        <begin position="946"/>
        <end position="987"/>
    </location>
</feature>
<keyword evidence="1 3" id="KW-0853">WD repeat</keyword>
<evidence type="ECO:0000256" key="3">
    <source>
        <dbReference type="PROSITE-ProRule" id="PRU00221"/>
    </source>
</evidence>
<dbReference type="STRING" id="5643.A0A060SM62"/>
<dbReference type="Gene3D" id="3.40.50.300">
    <property type="entry name" value="P-loop containing nucleotide triphosphate hydrolases"/>
    <property type="match status" value="1"/>
</dbReference>
<sequence length="1028" mass="113246">MSSHRLTFRGRSFGLLGHSATSSSTSVAGQPRSPADALPPQDISSQQPDHKRKRKVVNFIVGHLVLALRVTKEISGSQPHLQLAIGALAVVLEAYKRCSSNTDAIEVLGGHIERLNITLKNVLPDDHERCPQALKARLENFARDLQSVAGDAKHLQSQWLVVRMAKASEIERKIEDCVKTASWRIQCLIVEGTIAVELVVHEMAEDTRQGFQSMNGRFNRVDEELDGVRQDMSHLGTDAIAGLRYAPNARFDYARSGRSECDTETRREVLASIWSWLMPNDPRLETLPDSLFTVPQGFSMLWVKAMAGAGKTTLAQTVAEWCAEANILGASFFCGRDGARSDVLRVVQNIASEIAFQNADFRKALCAAAKANPHIQTAHVSQQLKTLVVEPLRVATAQGSFPTNLVVIIDGLDECNDDNAMSVVLQALSLHAEDLAPLRFVITSRPVENITRGYRVLEELKRKTFEFALDEIPADIARHDTSTYMRSRLAQIKRGRVDAGFTCDPDWPSQVDFEKLVSLTDSLFIFAATAMRFIEDPQVSDPETQLASLLASAKGAKLSRSATSPLWQLDALYLESLRKAFPSMGPTLRSIVKLLLGTIAVVEEQLSPSGLEALLRLRPGTARGTLNRLQSIIYVPPVEEEPKPTRFLHLSFPDFIIDPSRCDSLDFLVNPSLQHTVIALRCLEAMGSLKQNFCEIDWNNDHLLNVEIPGLSEKIAERFSSALSYACKYWSHHLCRAEVGEDLLGALEDFCFAHLLHWLEALSLLGWVDVAIDALQSAQLHLKRSSSPATDILALLHDCERIVRTFYLPINSSFFQVYKSALVFSPTDSLVRSLHTEDVPRTVLVRIGAAKWWSDTVSSLWPGLAHALDFSPDGSLIASSAADGGSFKVSNVQTGAEVQILEDHSGRIRRIWSVSFSPTGREILAGSHDGTVAVWDVASGVCLDVRKRHSTGVRTVAWSTDGILAASGASEGIVALWKVASPEDCAVLHHDHSPYVWDVIFAHDGSLLSASEEGTCYIWDPQSRSRAV</sequence>
<dbReference type="AlphaFoldDB" id="A0A060SM62"/>
<keyword evidence="2" id="KW-0677">Repeat</keyword>
<evidence type="ECO:0000256" key="4">
    <source>
        <dbReference type="SAM" id="MobiDB-lite"/>
    </source>
</evidence>
<accession>A0A060SM62</accession>
<dbReference type="SUPFAM" id="SSF50978">
    <property type="entry name" value="WD40 repeat-like"/>
    <property type="match status" value="1"/>
</dbReference>
<dbReference type="InterPro" id="IPR027417">
    <property type="entry name" value="P-loop_NTPase"/>
</dbReference>
<dbReference type="SMART" id="SM00320">
    <property type="entry name" value="WD40"/>
    <property type="match status" value="4"/>
</dbReference>
<dbReference type="PANTHER" id="PTHR10039:SF17">
    <property type="entry name" value="FUNGAL STAND N-TERMINAL GOODBYE DOMAIN-CONTAINING PROTEIN-RELATED"/>
    <property type="match status" value="1"/>
</dbReference>
<evidence type="ECO:0000259" key="5">
    <source>
        <dbReference type="Pfam" id="PF24883"/>
    </source>
</evidence>
<evidence type="ECO:0000256" key="1">
    <source>
        <dbReference type="ARBA" id="ARBA00022574"/>
    </source>
</evidence>
<reference evidence="6" key="1">
    <citation type="submission" date="2014-01" db="EMBL/GenBank/DDBJ databases">
        <title>The genome of the white-rot fungus Pycnoporus cinnabarinus: a basidiomycete model with a versatile arsenal for lignocellulosic biomass breakdown.</title>
        <authorList>
            <person name="Levasseur A."/>
            <person name="Lomascolo A."/>
            <person name="Ruiz-Duenas F.J."/>
            <person name="Uzan E."/>
            <person name="Piumi F."/>
            <person name="Kues U."/>
            <person name="Ram A.F.J."/>
            <person name="Murat C."/>
            <person name="Haon M."/>
            <person name="Benoit I."/>
            <person name="Arfi Y."/>
            <person name="Chevret D."/>
            <person name="Drula E."/>
            <person name="Kwon M.J."/>
            <person name="Gouret P."/>
            <person name="Lesage-Meessen L."/>
            <person name="Lombard V."/>
            <person name="Mariette J."/>
            <person name="Noirot C."/>
            <person name="Park J."/>
            <person name="Patyshakuliyeva A."/>
            <person name="Wieneger R.A.B."/>
            <person name="Wosten H.A.B."/>
            <person name="Martin F."/>
            <person name="Coutinho P.M."/>
            <person name="de Vries R."/>
            <person name="Martinez A.T."/>
            <person name="Klopp C."/>
            <person name="Pontarotti P."/>
            <person name="Henrissat B."/>
            <person name="Record E."/>
        </authorList>
    </citation>
    <scope>NUCLEOTIDE SEQUENCE [LARGE SCALE GENOMIC DNA]</scope>
    <source>
        <strain evidence="6">BRFM137</strain>
    </source>
</reference>
<gene>
    <name evidence="6" type="ORF">BN946_scf184497.g7</name>
</gene>
<dbReference type="InterPro" id="IPR015943">
    <property type="entry name" value="WD40/YVTN_repeat-like_dom_sf"/>
</dbReference>
<proteinExistence type="predicted"/>
<dbReference type="SUPFAM" id="SSF52540">
    <property type="entry name" value="P-loop containing nucleoside triphosphate hydrolases"/>
    <property type="match status" value="1"/>
</dbReference>
<dbReference type="PROSITE" id="PS50294">
    <property type="entry name" value="WD_REPEATS_REGION"/>
    <property type="match status" value="2"/>
</dbReference>
<dbReference type="InterPro" id="IPR001680">
    <property type="entry name" value="WD40_rpt"/>
</dbReference>
<feature type="repeat" description="WD" evidence="3">
    <location>
        <begin position="904"/>
        <end position="945"/>
    </location>
</feature>
<dbReference type="PROSITE" id="PS50082">
    <property type="entry name" value="WD_REPEATS_2"/>
    <property type="match status" value="2"/>
</dbReference>
<keyword evidence="7" id="KW-1185">Reference proteome</keyword>
<dbReference type="InterPro" id="IPR019775">
    <property type="entry name" value="WD40_repeat_CS"/>
</dbReference>
<comment type="caution">
    <text evidence="6">The sequence shown here is derived from an EMBL/GenBank/DDBJ whole genome shotgun (WGS) entry which is preliminary data.</text>
</comment>
<dbReference type="Gene3D" id="2.130.10.10">
    <property type="entry name" value="YVTN repeat-like/Quinoprotein amine dehydrogenase"/>
    <property type="match status" value="2"/>
</dbReference>
<dbReference type="OrthoDB" id="2747766at2759"/>
<evidence type="ECO:0000256" key="2">
    <source>
        <dbReference type="ARBA" id="ARBA00022737"/>
    </source>
</evidence>
<feature type="compositionally biased region" description="Polar residues" evidence="4">
    <location>
        <begin position="19"/>
        <end position="28"/>
    </location>
</feature>
<dbReference type="CDD" id="cd21037">
    <property type="entry name" value="MLKL_NTD"/>
    <property type="match status" value="1"/>
</dbReference>